<gene>
    <name evidence="2" type="ORF">N657DRAFT_148779</name>
</gene>
<evidence type="ECO:0000256" key="1">
    <source>
        <dbReference type="SAM" id="MobiDB-lite"/>
    </source>
</evidence>
<organism evidence="2 3">
    <name type="scientific">Parathielavia appendiculata</name>
    <dbReference type="NCBI Taxonomy" id="2587402"/>
    <lineage>
        <taxon>Eukaryota</taxon>
        <taxon>Fungi</taxon>
        <taxon>Dikarya</taxon>
        <taxon>Ascomycota</taxon>
        <taxon>Pezizomycotina</taxon>
        <taxon>Sordariomycetes</taxon>
        <taxon>Sordariomycetidae</taxon>
        <taxon>Sordariales</taxon>
        <taxon>Chaetomiaceae</taxon>
        <taxon>Parathielavia</taxon>
    </lineage>
</organism>
<dbReference type="GeneID" id="87822728"/>
<protein>
    <submittedName>
        <fullName evidence="2">Uncharacterized protein</fullName>
    </submittedName>
</protein>
<dbReference type="Proteomes" id="UP001302602">
    <property type="component" value="Unassembled WGS sequence"/>
</dbReference>
<dbReference type="RefSeq" id="XP_062644370.1">
    <property type="nucleotide sequence ID" value="XM_062785962.1"/>
</dbReference>
<name>A0AAN6TUA7_9PEZI</name>
<feature type="region of interest" description="Disordered" evidence="1">
    <location>
        <begin position="108"/>
        <end position="133"/>
    </location>
</feature>
<dbReference type="AlphaFoldDB" id="A0AAN6TUA7"/>
<accession>A0AAN6TUA7</accession>
<reference evidence="2" key="1">
    <citation type="journal article" date="2023" name="Mol. Phylogenet. Evol.">
        <title>Genome-scale phylogeny and comparative genomics of the fungal order Sordariales.</title>
        <authorList>
            <person name="Hensen N."/>
            <person name="Bonometti L."/>
            <person name="Westerberg I."/>
            <person name="Brannstrom I.O."/>
            <person name="Guillou S."/>
            <person name="Cros-Aarteil S."/>
            <person name="Calhoun S."/>
            <person name="Haridas S."/>
            <person name="Kuo A."/>
            <person name="Mondo S."/>
            <person name="Pangilinan J."/>
            <person name="Riley R."/>
            <person name="LaButti K."/>
            <person name="Andreopoulos B."/>
            <person name="Lipzen A."/>
            <person name="Chen C."/>
            <person name="Yan M."/>
            <person name="Daum C."/>
            <person name="Ng V."/>
            <person name="Clum A."/>
            <person name="Steindorff A."/>
            <person name="Ohm R.A."/>
            <person name="Martin F."/>
            <person name="Silar P."/>
            <person name="Natvig D.O."/>
            <person name="Lalanne C."/>
            <person name="Gautier V."/>
            <person name="Ament-Velasquez S.L."/>
            <person name="Kruys A."/>
            <person name="Hutchinson M.I."/>
            <person name="Powell A.J."/>
            <person name="Barry K."/>
            <person name="Miller A.N."/>
            <person name="Grigoriev I.V."/>
            <person name="Debuchy R."/>
            <person name="Gladieux P."/>
            <person name="Hiltunen Thoren M."/>
            <person name="Johannesson H."/>
        </authorList>
    </citation>
    <scope>NUCLEOTIDE SEQUENCE</scope>
    <source>
        <strain evidence="2">CBS 731.68</strain>
    </source>
</reference>
<keyword evidence="3" id="KW-1185">Reference proteome</keyword>
<proteinExistence type="predicted"/>
<reference evidence="2" key="2">
    <citation type="submission" date="2023-05" db="EMBL/GenBank/DDBJ databases">
        <authorList>
            <consortium name="Lawrence Berkeley National Laboratory"/>
            <person name="Steindorff A."/>
            <person name="Hensen N."/>
            <person name="Bonometti L."/>
            <person name="Westerberg I."/>
            <person name="Brannstrom I.O."/>
            <person name="Guillou S."/>
            <person name="Cros-Aarteil S."/>
            <person name="Calhoun S."/>
            <person name="Haridas S."/>
            <person name="Kuo A."/>
            <person name="Mondo S."/>
            <person name="Pangilinan J."/>
            <person name="Riley R."/>
            <person name="Labutti K."/>
            <person name="Andreopoulos B."/>
            <person name="Lipzen A."/>
            <person name="Chen C."/>
            <person name="Yanf M."/>
            <person name="Daum C."/>
            <person name="Ng V."/>
            <person name="Clum A."/>
            <person name="Ohm R."/>
            <person name="Martin F."/>
            <person name="Silar P."/>
            <person name="Natvig D."/>
            <person name="Lalanne C."/>
            <person name="Gautier V."/>
            <person name="Ament-Velasquez S.L."/>
            <person name="Kruys A."/>
            <person name="Hutchinson M.I."/>
            <person name="Powell A.J."/>
            <person name="Barry K."/>
            <person name="Miller A.N."/>
            <person name="Grigoriev I.V."/>
            <person name="Debuchy R."/>
            <person name="Gladieux P."/>
            <person name="Thoren M.H."/>
            <person name="Johannesson H."/>
        </authorList>
    </citation>
    <scope>NUCLEOTIDE SEQUENCE</scope>
    <source>
        <strain evidence="2">CBS 731.68</strain>
    </source>
</reference>
<evidence type="ECO:0000313" key="3">
    <source>
        <dbReference type="Proteomes" id="UP001302602"/>
    </source>
</evidence>
<evidence type="ECO:0000313" key="2">
    <source>
        <dbReference type="EMBL" id="KAK4120599.1"/>
    </source>
</evidence>
<dbReference type="EMBL" id="MU853237">
    <property type="protein sequence ID" value="KAK4120599.1"/>
    <property type="molecule type" value="Genomic_DNA"/>
</dbReference>
<comment type="caution">
    <text evidence="2">The sequence shown here is derived from an EMBL/GenBank/DDBJ whole genome shotgun (WGS) entry which is preliminary data.</text>
</comment>
<feature type="compositionally biased region" description="Acidic residues" evidence="1">
    <location>
        <begin position="124"/>
        <end position="133"/>
    </location>
</feature>
<sequence>MTGLVHELFRSTPRHPPSPRLFAEVALYSSCGLVLGLRAEFGSETTEACLPLSPLATLLPLRALSCQVDGSSGISQLLSLLLSVLHMPGATVVRHCSGAGQEPGCPVVPYSPRTPDGTGVATSNDDEAADCRT</sequence>